<dbReference type="Gene3D" id="1.20.1740.10">
    <property type="entry name" value="Amino acid/polyamine transporter I"/>
    <property type="match status" value="1"/>
</dbReference>
<feature type="transmembrane region" description="Helical" evidence="8">
    <location>
        <begin position="142"/>
        <end position="159"/>
    </location>
</feature>
<evidence type="ECO:0000256" key="3">
    <source>
        <dbReference type="ARBA" id="ARBA00022475"/>
    </source>
</evidence>
<keyword evidence="6 8" id="KW-1133">Transmembrane helix</keyword>
<proteinExistence type="predicted"/>
<dbReference type="EMBL" id="FNYE01000064">
    <property type="protein sequence ID" value="SEK13118.1"/>
    <property type="molecule type" value="Genomic_DNA"/>
</dbReference>
<feature type="transmembrane region" description="Helical" evidence="8">
    <location>
        <begin position="344"/>
        <end position="365"/>
    </location>
</feature>
<dbReference type="PANTHER" id="PTHR35334:SF5">
    <property type="entry name" value="INNER MEMBRANE TRANSPORT PROTEIN YHJV"/>
    <property type="match status" value="1"/>
</dbReference>
<keyword evidence="4" id="KW-0997">Cell inner membrane</keyword>
<feature type="transmembrane region" description="Helical" evidence="8">
    <location>
        <begin position="300"/>
        <end position="323"/>
    </location>
</feature>
<evidence type="ECO:0000256" key="6">
    <source>
        <dbReference type="ARBA" id="ARBA00022989"/>
    </source>
</evidence>
<dbReference type="STRING" id="667676.SAMN05192539_10642"/>
<feature type="transmembrane region" description="Helical" evidence="8">
    <location>
        <begin position="407"/>
        <end position="427"/>
    </location>
</feature>
<evidence type="ECO:0000313" key="10">
    <source>
        <dbReference type="Proteomes" id="UP000198866"/>
    </source>
</evidence>
<organism evidence="9 10">
    <name type="scientific">Paraburkholderia diazotrophica</name>
    <dbReference type="NCBI Taxonomy" id="667676"/>
    <lineage>
        <taxon>Bacteria</taxon>
        <taxon>Pseudomonadati</taxon>
        <taxon>Pseudomonadota</taxon>
        <taxon>Betaproteobacteria</taxon>
        <taxon>Burkholderiales</taxon>
        <taxon>Burkholderiaceae</taxon>
        <taxon>Paraburkholderia</taxon>
    </lineage>
</organism>
<evidence type="ECO:0000256" key="5">
    <source>
        <dbReference type="ARBA" id="ARBA00022692"/>
    </source>
</evidence>
<feature type="transmembrane region" description="Helical" evidence="8">
    <location>
        <begin position="99"/>
        <end position="122"/>
    </location>
</feature>
<evidence type="ECO:0000256" key="8">
    <source>
        <dbReference type="SAM" id="Phobius"/>
    </source>
</evidence>
<dbReference type="PANTHER" id="PTHR35334">
    <property type="entry name" value="SERINE TRANSPORTER"/>
    <property type="match status" value="1"/>
</dbReference>
<feature type="transmembrane region" description="Helical" evidence="8">
    <location>
        <begin position="252"/>
        <end position="272"/>
    </location>
</feature>
<evidence type="ECO:0000256" key="2">
    <source>
        <dbReference type="ARBA" id="ARBA00022448"/>
    </source>
</evidence>
<keyword evidence="5 8" id="KW-0812">Transmembrane</keyword>
<evidence type="ECO:0000313" key="9">
    <source>
        <dbReference type="EMBL" id="SEK13118.1"/>
    </source>
</evidence>
<dbReference type="GO" id="GO:0003333">
    <property type="term" value="P:amino acid transmembrane transport"/>
    <property type="evidence" value="ECO:0007669"/>
    <property type="project" value="InterPro"/>
</dbReference>
<feature type="transmembrane region" description="Helical" evidence="8">
    <location>
        <begin position="50"/>
        <end position="68"/>
    </location>
</feature>
<accession>A0A1H7EGY8</accession>
<feature type="transmembrane region" description="Helical" evidence="8">
    <location>
        <begin position="377"/>
        <end position="395"/>
    </location>
</feature>
<dbReference type="GO" id="GO:0005886">
    <property type="term" value="C:plasma membrane"/>
    <property type="evidence" value="ECO:0007669"/>
    <property type="project" value="UniProtKB-SubCell"/>
</dbReference>
<sequence length="429" mass="46898">MSTSAELDVSAGFVGKVPFTRYDLGWVILCIGMAIGAGIVFLPLQVGITGVWVFAASVALSYPALYMMQTLYLQTLSGSTECEHYAGIITQYLGKNWGIFLAIVYFFMLLKGMLTYSMAVTFDAAKYLQSFGVTTGLLSDSPFFALAILCLLVLVAAQGEKLIFRVSGPLVLFKLGVVVLLGVVMIPHWDVRANLPSLPEFKRFVIDTILTVPFTLFSILFVQILSPMNIAFRKVEKDSRVATYRAIRANRIAFAILAVAVLFFATSFALALSHEQALSAKVQNISALALAGSVIHGDGVLYMTAALNVFAILTAFLGIYLGFEEAIKGMVMNVLTRFAPQERVNARLVSAGVCVSIVLGLWFWVQTRFSILLLQQLASPIYGIASFIIPCVLAYKVPALRRYVSSRVWYVFAFGVIVCLSPVLKALGY</sequence>
<evidence type="ECO:0000256" key="4">
    <source>
        <dbReference type="ARBA" id="ARBA00022519"/>
    </source>
</evidence>
<gene>
    <name evidence="9" type="ORF">SAMN05192539_10642</name>
</gene>
<evidence type="ECO:0000256" key="1">
    <source>
        <dbReference type="ARBA" id="ARBA00004429"/>
    </source>
</evidence>
<name>A0A1H7EGY8_9BURK</name>
<feature type="transmembrane region" description="Helical" evidence="8">
    <location>
        <begin position="209"/>
        <end position="232"/>
    </location>
</feature>
<keyword evidence="10" id="KW-1185">Reference proteome</keyword>
<comment type="subcellular location">
    <subcellularLocation>
        <location evidence="1">Cell inner membrane</location>
        <topology evidence="1">Multi-pass membrane protein</topology>
    </subcellularLocation>
</comment>
<dbReference type="RefSeq" id="WP_245763563.1">
    <property type="nucleotide sequence ID" value="NZ_FNYE01000064.1"/>
</dbReference>
<dbReference type="InterPro" id="IPR018227">
    <property type="entry name" value="Amino_acid_transport_2"/>
</dbReference>
<feature type="transmembrane region" description="Helical" evidence="8">
    <location>
        <begin position="171"/>
        <end position="189"/>
    </location>
</feature>
<reference evidence="10" key="1">
    <citation type="submission" date="2016-10" db="EMBL/GenBank/DDBJ databases">
        <authorList>
            <person name="Varghese N."/>
            <person name="Submissions S."/>
        </authorList>
    </citation>
    <scope>NUCLEOTIDE SEQUENCE [LARGE SCALE GENOMIC DNA]</scope>
    <source>
        <strain evidence="10">LMG 26031</strain>
    </source>
</reference>
<feature type="transmembrane region" description="Helical" evidence="8">
    <location>
        <begin position="24"/>
        <end position="44"/>
    </location>
</feature>
<keyword evidence="2" id="KW-0813">Transport</keyword>
<evidence type="ECO:0000256" key="7">
    <source>
        <dbReference type="ARBA" id="ARBA00023136"/>
    </source>
</evidence>
<keyword evidence="7 8" id="KW-0472">Membrane</keyword>
<protein>
    <submittedName>
        <fullName evidence="9">Serine transporter</fullName>
    </submittedName>
</protein>
<dbReference type="AlphaFoldDB" id="A0A1H7EGY8"/>
<keyword evidence="3" id="KW-1003">Cell membrane</keyword>
<dbReference type="Proteomes" id="UP000198866">
    <property type="component" value="Unassembled WGS sequence"/>
</dbReference>